<dbReference type="PANTHER" id="PTHR34567">
    <property type="entry name" value="FK506-BINDING-LIKE PROTEIN"/>
    <property type="match status" value="1"/>
</dbReference>
<dbReference type="Proteomes" id="UP001054252">
    <property type="component" value="Unassembled WGS sequence"/>
</dbReference>
<feature type="compositionally biased region" description="Basic residues" evidence="1">
    <location>
        <begin position="1"/>
        <end position="12"/>
    </location>
</feature>
<feature type="region of interest" description="Disordered" evidence="1">
    <location>
        <begin position="215"/>
        <end position="245"/>
    </location>
</feature>
<feature type="region of interest" description="Disordered" evidence="1">
    <location>
        <begin position="174"/>
        <end position="200"/>
    </location>
</feature>
<evidence type="ECO:0000256" key="1">
    <source>
        <dbReference type="SAM" id="MobiDB-lite"/>
    </source>
</evidence>
<gene>
    <name evidence="2" type="ORF">SLEP1_g36822</name>
</gene>
<evidence type="ECO:0000313" key="3">
    <source>
        <dbReference type="Proteomes" id="UP001054252"/>
    </source>
</evidence>
<name>A0AAV5KSQ4_9ROSI</name>
<sequence>MDSRRRQKGSGHHRQDMQWRRTQDRKQPAASWQPTVPVWERNFCTLIGCVPWEKLLELHRSMHLYNNVLKWNDSAGEEAFNNAKTRFWAETNNLPCNITLPDPDMYIDEIDWNSEADPELLLDLEREPKTPDEIDKKENVVILGSALLSNQSFSCTGWGDAEEDLGKHNVVSSENKNGNMENPSDHCCPPRESNNKDSGWGQLCDSSWEWNQRETNNESSNIDNGKVGDWGNKVTSGRKREGGGQYMSRYKTSRFQSNNRETDHGWRNVRRHQESNFAYERAPMNSRQWNSMNDCWRNHNNGFSEGGVPRRYEKKVL</sequence>
<accession>A0AAV5KSQ4</accession>
<dbReference type="AlphaFoldDB" id="A0AAV5KSQ4"/>
<keyword evidence="3" id="KW-1185">Reference proteome</keyword>
<dbReference type="EMBL" id="BPVZ01000076">
    <property type="protein sequence ID" value="GKV27684.1"/>
    <property type="molecule type" value="Genomic_DNA"/>
</dbReference>
<protein>
    <submittedName>
        <fullName evidence="2">Uncharacterized protein</fullName>
    </submittedName>
</protein>
<reference evidence="2 3" key="1">
    <citation type="journal article" date="2021" name="Commun. Biol.">
        <title>The genome of Shorea leprosula (Dipterocarpaceae) highlights the ecological relevance of drought in aseasonal tropical rainforests.</title>
        <authorList>
            <person name="Ng K.K.S."/>
            <person name="Kobayashi M.J."/>
            <person name="Fawcett J.A."/>
            <person name="Hatakeyama M."/>
            <person name="Paape T."/>
            <person name="Ng C.H."/>
            <person name="Ang C.C."/>
            <person name="Tnah L.H."/>
            <person name="Lee C.T."/>
            <person name="Nishiyama T."/>
            <person name="Sese J."/>
            <person name="O'Brien M.J."/>
            <person name="Copetti D."/>
            <person name="Mohd Noor M.I."/>
            <person name="Ong R.C."/>
            <person name="Putra M."/>
            <person name="Sireger I.Z."/>
            <person name="Indrioko S."/>
            <person name="Kosugi Y."/>
            <person name="Izuno A."/>
            <person name="Isagi Y."/>
            <person name="Lee S.L."/>
            <person name="Shimizu K.K."/>
        </authorList>
    </citation>
    <scope>NUCLEOTIDE SEQUENCE [LARGE SCALE GENOMIC DNA]</scope>
    <source>
        <strain evidence="2">214</strain>
    </source>
</reference>
<organism evidence="2 3">
    <name type="scientific">Rubroshorea leprosula</name>
    <dbReference type="NCBI Taxonomy" id="152421"/>
    <lineage>
        <taxon>Eukaryota</taxon>
        <taxon>Viridiplantae</taxon>
        <taxon>Streptophyta</taxon>
        <taxon>Embryophyta</taxon>
        <taxon>Tracheophyta</taxon>
        <taxon>Spermatophyta</taxon>
        <taxon>Magnoliopsida</taxon>
        <taxon>eudicotyledons</taxon>
        <taxon>Gunneridae</taxon>
        <taxon>Pentapetalae</taxon>
        <taxon>rosids</taxon>
        <taxon>malvids</taxon>
        <taxon>Malvales</taxon>
        <taxon>Dipterocarpaceae</taxon>
        <taxon>Rubroshorea</taxon>
    </lineage>
</organism>
<comment type="caution">
    <text evidence="2">The sequence shown here is derived from an EMBL/GenBank/DDBJ whole genome shotgun (WGS) entry which is preliminary data.</text>
</comment>
<evidence type="ECO:0000313" key="2">
    <source>
        <dbReference type="EMBL" id="GKV27684.1"/>
    </source>
</evidence>
<feature type="compositionally biased region" description="Basic and acidic residues" evidence="1">
    <location>
        <begin position="13"/>
        <end position="27"/>
    </location>
</feature>
<feature type="region of interest" description="Disordered" evidence="1">
    <location>
        <begin position="1"/>
        <end position="32"/>
    </location>
</feature>
<proteinExistence type="predicted"/>
<dbReference type="PANTHER" id="PTHR34567:SF3">
    <property type="entry name" value="FK506-BINDING-LIKE PROTEIN"/>
    <property type="match status" value="1"/>
</dbReference>